<gene>
    <name evidence="2" type="ORF">SAMN02745118_02130</name>
</gene>
<dbReference type="InterPro" id="IPR036411">
    <property type="entry name" value="TorD-like_sf"/>
</dbReference>
<proteinExistence type="predicted"/>
<dbReference type="InterPro" id="IPR020945">
    <property type="entry name" value="DMSO/NO3_reduct_chaperone"/>
</dbReference>
<keyword evidence="3" id="KW-1185">Reference proteome</keyword>
<protein>
    <submittedName>
        <fullName evidence="2">DMSO reductase family type II enzyme chaperone</fullName>
    </submittedName>
</protein>
<name>A0A1T4PDR2_9FIRM</name>
<dbReference type="Pfam" id="PF02613">
    <property type="entry name" value="Nitrate_red_del"/>
    <property type="match status" value="1"/>
</dbReference>
<dbReference type="OrthoDB" id="9795302at2"/>
<dbReference type="PANTHER" id="PTHR34227">
    <property type="entry name" value="CHAPERONE PROTEIN YCDY"/>
    <property type="match status" value="1"/>
</dbReference>
<accession>A0A1T4PDR2</accession>
<evidence type="ECO:0000313" key="3">
    <source>
        <dbReference type="Proteomes" id="UP000190625"/>
    </source>
</evidence>
<dbReference type="STRING" id="142842.SAMN02745118_02130"/>
<keyword evidence="1" id="KW-0143">Chaperone</keyword>
<dbReference type="InterPro" id="IPR050289">
    <property type="entry name" value="TorD/DmsD_chaperones"/>
</dbReference>
<sequence length="224" mass="26042">MNLEEILSLQEARENTYKLLSTLFYLPEKDLFESQVLDNLVVSTEVISDDLMEYAISLQKEGEKISNIEDLKVEYSRLFVGPFDLIAPPYGSIYLEKERKVMGDSTVDVLNKYKEVGLKVADDFKDAPDHIIMELEFLYFLTFNQIEAINSSDFTSALQYLEIQREFLDNHLGVWISEFTKRVSNNANTEFYKSLVNITKNFIIKDYEQLIGEIINEVDSLRKE</sequence>
<dbReference type="SUPFAM" id="SSF89155">
    <property type="entry name" value="TorD-like"/>
    <property type="match status" value="1"/>
</dbReference>
<dbReference type="EMBL" id="FUWM01000018">
    <property type="protein sequence ID" value="SJZ89467.1"/>
    <property type="molecule type" value="Genomic_DNA"/>
</dbReference>
<dbReference type="Gene3D" id="1.10.3480.10">
    <property type="entry name" value="TorD-like"/>
    <property type="match status" value="1"/>
</dbReference>
<dbReference type="Proteomes" id="UP000190625">
    <property type="component" value="Unassembled WGS sequence"/>
</dbReference>
<dbReference type="PANTHER" id="PTHR34227:SF1">
    <property type="entry name" value="DIMETHYL SULFOXIDE REDUCTASE CHAPERONE-RELATED"/>
    <property type="match status" value="1"/>
</dbReference>
<dbReference type="AlphaFoldDB" id="A0A1T4PDR2"/>
<evidence type="ECO:0000313" key="2">
    <source>
        <dbReference type="EMBL" id="SJZ89467.1"/>
    </source>
</evidence>
<reference evidence="3" key="1">
    <citation type="submission" date="2017-02" db="EMBL/GenBank/DDBJ databases">
        <authorList>
            <person name="Varghese N."/>
            <person name="Submissions S."/>
        </authorList>
    </citation>
    <scope>NUCLEOTIDE SEQUENCE [LARGE SCALE GENOMIC DNA]</scope>
    <source>
        <strain evidence="3">ATCC BAA-73</strain>
    </source>
</reference>
<organism evidence="2 3">
    <name type="scientific">Selenihalanaerobacter shriftii</name>
    <dbReference type="NCBI Taxonomy" id="142842"/>
    <lineage>
        <taxon>Bacteria</taxon>
        <taxon>Bacillati</taxon>
        <taxon>Bacillota</taxon>
        <taxon>Clostridia</taxon>
        <taxon>Halanaerobiales</taxon>
        <taxon>Halobacteroidaceae</taxon>
        <taxon>Selenihalanaerobacter</taxon>
    </lineage>
</organism>
<evidence type="ECO:0000256" key="1">
    <source>
        <dbReference type="ARBA" id="ARBA00023186"/>
    </source>
</evidence>
<dbReference type="RefSeq" id="WP_078810578.1">
    <property type="nucleotide sequence ID" value="NZ_FUWM01000018.1"/>
</dbReference>